<dbReference type="FunFam" id="3.40.50.300:FF:000016">
    <property type="entry name" value="Oligopeptide ABC transporter ATP-binding component"/>
    <property type="match status" value="1"/>
</dbReference>
<sequence>MTDALLEIKDLEIVYQTDEETVHAVNRISLNVNTKETLGLVGETGAGKTTTALAVMRLLPDRIGKVGQGQILFEGENLLNLKESEMLGVRGEKIAMIFQDPMTSLNPVLTVEDQIQEVLQFHNHNGLCRAEMGKKVEEMLELVGIPAARKTCYPHEFSGGMKQRVVIAMALACNPRLLIADEPTTALDVTIQAQVLGMMEELKERFGTSMLLITHDLGVVAQTCDRVAIMYAGEIVEHGSIEDIFTGKEHHPYTQGLFGSIPSTTGDAKRLNPIAGLMPDPTNLPRGCKFHTRCPHCMEVCRQSLPQVYRHGTHEIACHLYVGDGEPGSKAEGAGIAESAGEEVGRV</sequence>
<dbReference type="GO" id="GO:0016887">
    <property type="term" value="F:ATP hydrolysis activity"/>
    <property type="evidence" value="ECO:0007669"/>
    <property type="project" value="InterPro"/>
</dbReference>
<dbReference type="EC" id="7.2.2.11" evidence="13"/>
<dbReference type="CDD" id="cd03257">
    <property type="entry name" value="ABC_NikE_OppD_transporters"/>
    <property type="match status" value="1"/>
</dbReference>
<feature type="domain" description="ABC transporter" evidence="16">
    <location>
        <begin position="8"/>
        <end position="257"/>
    </location>
</feature>
<reference evidence="18" key="2">
    <citation type="submission" date="2020-02" db="EMBL/GenBank/DDBJ databases">
        <authorList>
            <person name="Littmann E."/>
            <person name="Sorbara M."/>
        </authorList>
    </citation>
    <scope>NUCLEOTIDE SEQUENCE</scope>
    <source>
        <strain evidence="18">MSK.1.17</strain>
    </source>
</reference>
<dbReference type="RefSeq" id="WP_117556792.1">
    <property type="nucleotide sequence ID" value="NZ_BAABZL010000001.1"/>
</dbReference>
<gene>
    <name evidence="18" type="ORF">G5B36_06925</name>
    <name evidence="17" type="ORF">L0N08_00645</name>
</gene>
<dbReference type="Proteomes" id="UP000669239">
    <property type="component" value="Unassembled WGS sequence"/>
</dbReference>
<dbReference type="GO" id="GO:0015413">
    <property type="term" value="F:ABC-type nickel transporter activity"/>
    <property type="evidence" value="ECO:0007669"/>
    <property type="project" value="UniProtKB-EC"/>
</dbReference>
<dbReference type="Pfam" id="PF00005">
    <property type="entry name" value="ABC_tran"/>
    <property type="match status" value="1"/>
</dbReference>
<protein>
    <recommendedName>
        <fullName evidence="14">Nickel import system ATP-binding protein NikD</fullName>
        <ecNumber evidence="13">7.2.2.11</ecNumber>
    </recommendedName>
</protein>
<dbReference type="AlphaFoldDB" id="A0AAW5BHZ7"/>
<keyword evidence="7 17" id="KW-0067">ATP-binding</keyword>
<evidence type="ECO:0000259" key="16">
    <source>
        <dbReference type="PROSITE" id="PS50893"/>
    </source>
</evidence>
<proteinExistence type="inferred from homology"/>
<evidence type="ECO:0000256" key="13">
    <source>
        <dbReference type="ARBA" id="ARBA00039098"/>
    </source>
</evidence>
<comment type="caution">
    <text evidence="17">The sequence shown here is derived from an EMBL/GenBank/DDBJ whole genome shotgun (WGS) entry which is preliminary data.</text>
</comment>
<keyword evidence="8" id="KW-1278">Translocase</keyword>
<dbReference type="PROSITE" id="PS00211">
    <property type="entry name" value="ABC_TRANSPORTER_1"/>
    <property type="match status" value="1"/>
</dbReference>
<dbReference type="GO" id="GO:0005524">
    <property type="term" value="F:ATP binding"/>
    <property type="evidence" value="ECO:0007669"/>
    <property type="project" value="UniProtKB-KW"/>
</dbReference>
<keyword evidence="6" id="KW-0547">Nucleotide-binding</keyword>
<comment type="similarity">
    <text evidence="2">Belongs to the ABC transporter superfamily.</text>
</comment>
<evidence type="ECO:0000256" key="6">
    <source>
        <dbReference type="ARBA" id="ARBA00022741"/>
    </source>
</evidence>
<keyword evidence="19" id="KW-1185">Reference proteome</keyword>
<dbReference type="GO" id="GO:0015833">
    <property type="term" value="P:peptide transport"/>
    <property type="evidence" value="ECO:0007669"/>
    <property type="project" value="InterPro"/>
</dbReference>
<dbReference type="InterPro" id="IPR050388">
    <property type="entry name" value="ABC_Ni/Peptide_Import"/>
</dbReference>
<dbReference type="InterPro" id="IPR003593">
    <property type="entry name" value="AAA+_ATPase"/>
</dbReference>
<keyword evidence="9" id="KW-0406">Ion transport</keyword>
<dbReference type="InterPro" id="IPR013563">
    <property type="entry name" value="Oligopep_ABC_C"/>
</dbReference>
<dbReference type="NCBIfam" id="TIGR01727">
    <property type="entry name" value="oligo_HPY"/>
    <property type="match status" value="1"/>
</dbReference>
<dbReference type="InterPro" id="IPR017871">
    <property type="entry name" value="ABC_transporter-like_CS"/>
</dbReference>
<evidence type="ECO:0000256" key="9">
    <source>
        <dbReference type="ARBA" id="ARBA00023065"/>
    </source>
</evidence>
<evidence type="ECO:0000313" key="19">
    <source>
        <dbReference type="Proteomes" id="UP000669239"/>
    </source>
</evidence>
<evidence type="ECO:0000256" key="11">
    <source>
        <dbReference type="ARBA" id="ARBA00023136"/>
    </source>
</evidence>
<keyword evidence="4" id="KW-1003">Cell membrane</keyword>
<name>A0AAW5BHZ7_9FIRM</name>
<evidence type="ECO:0000313" key="20">
    <source>
        <dbReference type="Proteomes" id="UP001299608"/>
    </source>
</evidence>
<comment type="catalytic activity">
    <reaction evidence="15">
        <text>Ni(2+)(out) + ATP + H2O = Ni(2+)(in) + ADP + phosphate + H(+)</text>
        <dbReference type="Rhea" id="RHEA:15557"/>
        <dbReference type="ChEBI" id="CHEBI:15377"/>
        <dbReference type="ChEBI" id="CHEBI:15378"/>
        <dbReference type="ChEBI" id="CHEBI:30616"/>
        <dbReference type="ChEBI" id="CHEBI:43474"/>
        <dbReference type="ChEBI" id="CHEBI:49786"/>
        <dbReference type="ChEBI" id="CHEBI:456216"/>
        <dbReference type="EC" id="7.2.2.11"/>
    </reaction>
    <physiologicalReaction direction="left-to-right" evidence="15">
        <dbReference type="Rhea" id="RHEA:15558"/>
    </physiologicalReaction>
</comment>
<evidence type="ECO:0000256" key="4">
    <source>
        <dbReference type="ARBA" id="ARBA00022475"/>
    </source>
</evidence>
<reference evidence="18 19" key="1">
    <citation type="journal article" date="2020" name="Cell Host Microbe">
        <title>Functional and Genomic Variation between Human-Derived Isolates of Lachnospiraceae Reveals Inter- and Intra-Species Diversity.</title>
        <authorList>
            <person name="Sorbara M.T."/>
            <person name="Littmann E.R."/>
            <person name="Fontana E."/>
            <person name="Moody T.U."/>
            <person name="Kohout C.E."/>
            <person name="Gjonbalaj M."/>
            <person name="Eaton V."/>
            <person name="Seok R."/>
            <person name="Leiner I.M."/>
            <person name="Pamer E.G."/>
        </authorList>
    </citation>
    <scope>NUCLEOTIDE SEQUENCE [LARGE SCALE GENOMIC DNA]</scope>
    <source>
        <strain evidence="18 19">MSK.1.17</strain>
    </source>
</reference>
<evidence type="ECO:0000256" key="10">
    <source>
        <dbReference type="ARBA" id="ARBA00023112"/>
    </source>
</evidence>
<evidence type="ECO:0000256" key="1">
    <source>
        <dbReference type="ARBA" id="ARBA00004202"/>
    </source>
</evidence>
<dbReference type="GeneID" id="97204151"/>
<dbReference type="EMBL" id="JAKNGE010000001">
    <property type="protein sequence ID" value="MCG4743915.1"/>
    <property type="molecule type" value="Genomic_DNA"/>
</dbReference>
<organism evidence="17 20">
    <name type="scientific">Enterocloster aldenensis</name>
    <dbReference type="NCBI Taxonomy" id="358742"/>
    <lineage>
        <taxon>Bacteria</taxon>
        <taxon>Bacillati</taxon>
        <taxon>Bacillota</taxon>
        <taxon>Clostridia</taxon>
        <taxon>Lachnospirales</taxon>
        <taxon>Lachnospiraceae</taxon>
        <taxon>Enterocloster</taxon>
    </lineage>
</organism>
<dbReference type="PANTHER" id="PTHR43297">
    <property type="entry name" value="OLIGOPEPTIDE TRANSPORT ATP-BINDING PROTEIN APPD"/>
    <property type="match status" value="1"/>
</dbReference>
<evidence type="ECO:0000256" key="12">
    <source>
        <dbReference type="ARBA" id="ARBA00038669"/>
    </source>
</evidence>
<keyword evidence="3" id="KW-0813">Transport</keyword>
<dbReference type="SMART" id="SM00382">
    <property type="entry name" value="AAA"/>
    <property type="match status" value="1"/>
</dbReference>
<evidence type="ECO:0000256" key="5">
    <source>
        <dbReference type="ARBA" id="ARBA00022596"/>
    </source>
</evidence>
<dbReference type="SUPFAM" id="SSF52540">
    <property type="entry name" value="P-loop containing nucleoside triphosphate hydrolases"/>
    <property type="match status" value="1"/>
</dbReference>
<dbReference type="Gene3D" id="3.40.50.300">
    <property type="entry name" value="P-loop containing nucleotide triphosphate hydrolases"/>
    <property type="match status" value="1"/>
</dbReference>
<dbReference type="InterPro" id="IPR027417">
    <property type="entry name" value="P-loop_NTPase"/>
</dbReference>
<accession>A0AAW5BHZ7</accession>
<dbReference type="GO" id="GO:0005886">
    <property type="term" value="C:plasma membrane"/>
    <property type="evidence" value="ECO:0007669"/>
    <property type="project" value="UniProtKB-SubCell"/>
</dbReference>
<dbReference type="Proteomes" id="UP001299608">
    <property type="component" value="Unassembled WGS sequence"/>
</dbReference>
<evidence type="ECO:0000313" key="18">
    <source>
        <dbReference type="EMBL" id="NSJ48431.1"/>
    </source>
</evidence>
<dbReference type="PROSITE" id="PS50893">
    <property type="entry name" value="ABC_TRANSPORTER_2"/>
    <property type="match status" value="1"/>
</dbReference>
<comment type="subcellular location">
    <subcellularLocation>
        <location evidence="1">Cell membrane</location>
        <topology evidence="1">Peripheral membrane protein</topology>
    </subcellularLocation>
</comment>
<keyword evidence="5" id="KW-0533">Nickel</keyword>
<evidence type="ECO:0000256" key="3">
    <source>
        <dbReference type="ARBA" id="ARBA00022448"/>
    </source>
</evidence>
<evidence type="ECO:0000256" key="14">
    <source>
        <dbReference type="ARBA" id="ARBA00044143"/>
    </source>
</evidence>
<dbReference type="Pfam" id="PF08352">
    <property type="entry name" value="oligo_HPY"/>
    <property type="match status" value="1"/>
</dbReference>
<dbReference type="EMBL" id="JAAITT010000007">
    <property type="protein sequence ID" value="NSJ48431.1"/>
    <property type="molecule type" value="Genomic_DNA"/>
</dbReference>
<keyword evidence="11" id="KW-0472">Membrane</keyword>
<comment type="subunit">
    <text evidence="12">The complex is composed of two ATP-binding proteins (NikD and NikE), two transmembrane proteins (NikB and NikC) and a solute-binding protein (NikA).</text>
</comment>
<evidence type="ECO:0000256" key="2">
    <source>
        <dbReference type="ARBA" id="ARBA00005417"/>
    </source>
</evidence>
<evidence type="ECO:0000256" key="7">
    <source>
        <dbReference type="ARBA" id="ARBA00022840"/>
    </source>
</evidence>
<reference evidence="17" key="3">
    <citation type="submission" date="2022-01" db="EMBL/GenBank/DDBJ databases">
        <title>Collection of gut derived symbiotic bacterial strains cultured from healthy donors.</title>
        <authorList>
            <person name="Lin H."/>
            <person name="Kohout C."/>
            <person name="Waligurski E."/>
            <person name="Pamer E.G."/>
        </authorList>
    </citation>
    <scope>NUCLEOTIDE SEQUENCE</scope>
    <source>
        <strain evidence="17">DFI.6.55</strain>
    </source>
</reference>
<evidence type="ECO:0000256" key="15">
    <source>
        <dbReference type="ARBA" id="ARBA00048610"/>
    </source>
</evidence>
<dbReference type="InterPro" id="IPR003439">
    <property type="entry name" value="ABC_transporter-like_ATP-bd"/>
</dbReference>
<evidence type="ECO:0000256" key="8">
    <source>
        <dbReference type="ARBA" id="ARBA00022967"/>
    </source>
</evidence>
<evidence type="ECO:0000313" key="17">
    <source>
        <dbReference type="EMBL" id="MCG4743915.1"/>
    </source>
</evidence>
<dbReference type="PANTHER" id="PTHR43297:SF13">
    <property type="entry name" value="NICKEL ABC TRANSPORTER, ATP-BINDING PROTEIN"/>
    <property type="match status" value="1"/>
</dbReference>
<keyword evidence="10" id="KW-0921">Nickel transport</keyword>